<feature type="domain" description="ABC transporter" evidence="8">
    <location>
        <begin position="2"/>
        <end position="236"/>
    </location>
</feature>
<dbReference type="GO" id="GO:0046677">
    <property type="term" value="P:response to antibiotic"/>
    <property type="evidence" value="ECO:0007669"/>
    <property type="project" value="UniProtKB-KW"/>
</dbReference>
<dbReference type="PROSITE" id="PS50893">
    <property type="entry name" value="ABC_TRANSPORTER_2"/>
    <property type="match status" value="1"/>
</dbReference>
<name>A0A139BS23_9PROT</name>
<dbReference type="InterPro" id="IPR017871">
    <property type="entry name" value="ABC_transporter-like_CS"/>
</dbReference>
<sequence length="236" mass="25439">MILLDKVSRSFTVGDQQVTALRDIDLNIAAGDYVSIMGPSGSGKSTLLNLIGLLDRPSSGTYKLDGGNVTDLSDEQQAKVRSEKVGFVFQSFHLVPRLTAAMNIELPLILAGITPDRRKARVQQLLEDYGLTDRAGHKPDQLSGGQRQRVAIARATGMHPAVLLADEPTGNLDQATGREVMNLLEQLVAQHVALIVVTHDPVIGSRASRQIHMVDGRIISENKAPADASDSTTDTR</sequence>
<dbReference type="SMART" id="SM00382">
    <property type="entry name" value="AAA"/>
    <property type="match status" value="1"/>
</dbReference>
<comment type="similarity">
    <text evidence="7">Belongs to the ABC transporter superfamily. Macrolide exporter (TC 3.A.1.122) family.</text>
</comment>
<proteinExistence type="inferred from homology"/>
<dbReference type="Pfam" id="PF00005">
    <property type="entry name" value="ABC_tran"/>
    <property type="match status" value="1"/>
</dbReference>
<dbReference type="InterPro" id="IPR027417">
    <property type="entry name" value="P-loop_NTPase"/>
</dbReference>
<evidence type="ECO:0000313" key="10">
    <source>
        <dbReference type="Proteomes" id="UP000070578"/>
    </source>
</evidence>
<keyword evidence="1" id="KW-0813">Transport</keyword>
<dbReference type="PANTHER" id="PTHR24220:SF86">
    <property type="entry name" value="ABC TRANSPORTER ABCH.1"/>
    <property type="match status" value="1"/>
</dbReference>
<keyword evidence="5" id="KW-0472">Membrane</keyword>
<evidence type="ECO:0000256" key="2">
    <source>
        <dbReference type="ARBA" id="ARBA00022475"/>
    </source>
</evidence>
<dbReference type="InterPro" id="IPR003439">
    <property type="entry name" value="ABC_transporter-like_ATP-bd"/>
</dbReference>
<evidence type="ECO:0000256" key="3">
    <source>
        <dbReference type="ARBA" id="ARBA00022741"/>
    </source>
</evidence>
<protein>
    <submittedName>
        <fullName evidence="9">ABC transporter related</fullName>
    </submittedName>
</protein>
<keyword evidence="5" id="KW-0812">Transmembrane</keyword>
<dbReference type="FunFam" id="3.40.50.300:FF:000032">
    <property type="entry name" value="Export ABC transporter ATP-binding protein"/>
    <property type="match status" value="1"/>
</dbReference>
<dbReference type="InterPro" id="IPR015854">
    <property type="entry name" value="ABC_transpr_LolD-like"/>
</dbReference>
<dbReference type="InterPro" id="IPR003593">
    <property type="entry name" value="AAA+_ATPase"/>
</dbReference>
<evidence type="ECO:0000256" key="6">
    <source>
        <dbReference type="ARBA" id="ARBA00023251"/>
    </source>
</evidence>
<dbReference type="SUPFAM" id="SSF52540">
    <property type="entry name" value="P-loop containing nucleoside triphosphate hydrolases"/>
    <property type="match status" value="1"/>
</dbReference>
<dbReference type="PANTHER" id="PTHR24220">
    <property type="entry name" value="IMPORT ATP-BINDING PROTEIN"/>
    <property type="match status" value="1"/>
</dbReference>
<reference evidence="9 10" key="1">
    <citation type="submission" date="2016-02" db="EMBL/GenBank/DDBJ databases">
        <authorList>
            <person name="Wen L."/>
            <person name="He K."/>
            <person name="Yang H."/>
        </authorList>
    </citation>
    <scope>NUCLEOTIDE SEQUENCE [LARGE SCALE GENOMIC DNA]</scope>
    <source>
        <strain evidence="9">ShG14-8</strain>
    </source>
</reference>
<dbReference type="GO" id="GO:0005886">
    <property type="term" value="C:plasma membrane"/>
    <property type="evidence" value="ECO:0007669"/>
    <property type="project" value="TreeGrafter"/>
</dbReference>
<gene>
    <name evidence="9" type="ORF">AWT59_2107</name>
</gene>
<dbReference type="CDD" id="cd03255">
    <property type="entry name" value="ABC_MJ0796_LolCDE_FtsE"/>
    <property type="match status" value="1"/>
</dbReference>
<dbReference type="AlphaFoldDB" id="A0A139BS23"/>
<evidence type="ECO:0000256" key="7">
    <source>
        <dbReference type="ARBA" id="ARBA00038388"/>
    </source>
</evidence>
<dbReference type="GO" id="GO:0098796">
    <property type="term" value="C:membrane protein complex"/>
    <property type="evidence" value="ECO:0007669"/>
    <property type="project" value="UniProtKB-ARBA"/>
</dbReference>
<organism evidence="9 10">
    <name type="scientific">Candidatus Gallionella acididurans</name>
    <dbReference type="NCBI Taxonomy" id="1796491"/>
    <lineage>
        <taxon>Bacteria</taxon>
        <taxon>Pseudomonadati</taxon>
        <taxon>Pseudomonadota</taxon>
        <taxon>Betaproteobacteria</taxon>
        <taxon>Nitrosomonadales</taxon>
        <taxon>Gallionellaceae</taxon>
        <taxon>Gallionella</taxon>
    </lineage>
</organism>
<reference evidence="9 10" key="2">
    <citation type="submission" date="2016-03" db="EMBL/GenBank/DDBJ databases">
        <title>New uncultured bacterium of the family Gallionellaceae from acid mine drainage: description and reconstruction of genome based on metagenomic analysis of microbial community.</title>
        <authorList>
            <person name="Kadnikov V."/>
            <person name="Ivasenko D."/>
            <person name="Beletsky A."/>
            <person name="Mardanov A."/>
            <person name="Danilova E."/>
            <person name="Pimenov N."/>
            <person name="Karnachuk O."/>
            <person name="Ravin N."/>
        </authorList>
    </citation>
    <scope>NUCLEOTIDE SEQUENCE [LARGE SCALE GENOMIC DNA]</scope>
    <source>
        <strain evidence="9">ShG14-8</strain>
    </source>
</reference>
<evidence type="ECO:0000259" key="8">
    <source>
        <dbReference type="PROSITE" id="PS50893"/>
    </source>
</evidence>
<keyword evidence="6" id="KW-0046">Antibiotic resistance</keyword>
<evidence type="ECO:0000313" key="9">
    <source>
        <dbReference type="EMBL" id="KXS31771.1"/>
    </source>
</evidence>
<dbReference type="EMBL" id="LSLI01000057">
    <property type="protein sequence ID" value="KXS31771.1"/>
    <property type="molecule type" value="Genomic_DNA"/>
</dbReference>
<dbReference type="InterPro" id="IPR017911">
    <property type="entry name" value="MacB-like_ATP-bd"/>
</dbReference>
<dbReference type="GO" id="GO:0016887">
    <property type="term" value="F:ATP hydrolysis activity"/>
    <property type="evidence" value="ECO:0007669"/>
    <property type="project" value="InterPro"/>
</dbReference>
<dbReference type="GO" id="GO:0005524">
    <property type="term" value="F:ATP binding"/>
    <property type="evidence" value="ECO:0007669"/>
    <property type="project" value="UniProtKB-KW"/>
</dbReference>
<dbReference type="PROSITE" id="PS00211">
    <property type="entry name" value="ABC_TRANSPORTER_1"/>
    <property type="match status" value="1"/>
</dbReference>
<comment type="caution">
    <text evidence="9">The sequence shown here is derived from an EMBL/GenBank/DDBJ whole genome shotgun (WGS) entry which is preliminary data.</text>
</comment>
<evidence type="ECO:0000256" key="5">
    <source>
        <dbReference type="ARBA" id="ARBA00022989"/>
    </source>
</evidence>
<keyword evidence="4" id="KW-0067">ATP-binding</keyword>
<evidence type="ECO:0000256" key="1">
    <source>
        <dbReference type="ARBA" id="ARBA00022448"/>
    </source>
</evidence>
<keyword evidence="3" id="KW-0547">Nucleotide-binding</keyword>
<evidence type="ECO:0000256" key="4">
    <source>
        <dbReference type="ARBA" id="ARBA00022840"/>
    </source>
</evidence>
<dbReference type="Gene3D" id="3.40.50.300">
    <property type="entry name" value="P-loop containing nucleotide triphosphate hydrolases"/>
    <property type="match status" value="1"/>
</dbReference>
<accession>A0A139BS23</accession>
<dbReference type="GO" id="GO:0022857">
    <property type="term" value="F:transmembrane transporter activity"/>
    <property type="evidence" value="ECO:0007669"/>
    <property type="project" value="TreeGrafter"/>
</dbReference>
<keyword evidence="2" id="KW-1003">Cell membrane</keyword>
<dbReference type="Proteomes" id="UP000070578">
    <property type="component" value="Unassembled WGS sequence"/>
</dbReference>
<keyword evidence="5" id="KW-1133">Transmembrane helix</keyword>